<organism evidence="1 2">
    <name type="scientific">Domibacillus antri</name>
    <dbReference type="NCBI Taxonomy" id="1714264"/>
    <lineage>
        <taxon>Bacteria</taxon>
        <taxon>Bacillati</taxon>
        <taxon>Bacillota</taxon>
        <taxon>Bacilli</taxon>
        <taxon>Bacillales</taxon>
        <taxon>Bacillaceae</taxon>
        <taxon>Domibacillus</taxon>
    </lineage>
</organism>
<dbReference type="PROSITE" id="PS51257">
    <property type="entry name" value="PROKAR_LIPOPROTEIN"/>
    <property type="match status" value="1"/>
</dbReference>
<name>A0A1Q8Q1A6_9BACI</name>
<accession>A0A1Q8Q1A6</accession>
<reference evidence="1 2" key="1">
    <citation type="submission" date="2016-12" db="EMBL/GenBank/DDBJ databases">
        <title>Domibacillus antri genome sequencing.</title>
        <authorList>
            <person name="Verma A."/>
            <person name="Krishnamurthi S."/>
        </authorList>
    </citation>
    <scope>NUCLEOTIDE SEQUENCE [LARGE SCALE GENOMIC DNA]</scope>
    <source>
        <strain evidence="1 2">XD80</strain>
    </source>
</reference>
<sequence>MRNVIQLLLTAVLFFAVFVACDRLTQSPESEEKETATLTTEEAIIKKLGKQNNLKQDRIVYYDEFDNQETEASDDIVKHITLSTDDNASLGLVKSGMYIDSADVFKIAFDDPKTSEVVLIWEFPLLDEYGNENIEKVMNITLDRETFEQINFETFDPDNYSSVAKNYSVLPAFE</sequence>
<evidence type="ECO:0000313" key="2">
    <source>
        <dbReference type="Proteomes" id="UP000185568"/>
    </source>
</evidence>
<dbReference type="OrthoDB" id="287883at2"/>
<evidence type="ECO:0008006" key="3">
    <source>
        <dbReference type="Google" id="ProtNLM"/>
    </source>
</evidence>
<proteinExistence type="predicted"/>
<dbReference type="Proteomes" id="UP000185568">
    <property type="component" value="Unassembled WGS sequence"/>
</dbReference>
<dbReference type="AlphaFoldDB" id="A0A1Q8Q1A6"/>
<dbReference type="RefSeq" id="WP_075399826.1">
    <property type="nucleotide sequence ID" value="NZ_MSDU01000075.1"/>
</dbReference>
<gene>
    <name evidence="1" type="ORF">BTO30_16715</name>
</gene>
<keyword evidence="2" id="KW-1185">Reference proteome</keyword>
<protein>
    <recommendedName>
        <fullName evidence="3">Lipoprotein</fullName>
    </recommendedName>
</protein>
<evidence type="ECO:0000313" key="1">
    <source>
        <dbReference type="EMBL" id="OLN21119.1"/>
    </source>
</evidence>
<dbReference type="EMBL" id="MSDU01000075">
    <property type="protein sequence ID" value="OLN21119.1"/>
    <property type="molecule type" value="Genomic_DNA"/>
</dbReference>
<comment type="caution">
    <text evidence="1">The sequence shown here is derived from an EMBL/GenBank/DDBJ whole genome shotgun (WGS) entry which is preliminary data.</text>
</comment>